<evidence type="ECO:0000256" key="3">
    <source>
        <dbReference type="ARBA" id="ARBA00022475"/>
    </source>
</evidence>
<evidence type="ECO:0000259" key="8">
    <source>
        <dbReference type="Pfam" id="PF01478"/>
    </source>
</evidence>
<evidence type="ECO:0000256" key="4">
    <source>
        <dbReference type="ARBA" id="ARBA00022692"/>
    </source>
</evidence>
<dbReference type="GO" id="GO:0004190">
    <property type="term" value="F:aspartic-type endopeptidase activity"/>
    <property type="evidence" value="ECO:0007669"/>
    <property type="project" value="InterPro"/>
</dbReference>
<protein>
    <recommendedName>
        <fullName evidence="12">Prepilin peptidase</fullName>
    </recommendedName>
</protein>
<keyword evidence="3" id="KW-1003">Cell membrane</keyword>
<accession>A0A1Y4QEI3</accession>
<feature type="transmembrane region" description="Helical" evidence="7">
    <location>
        <begin position="190"/>
        <end position="209"/>
    </location>
</feature>
<reference evidence="11" key="1">
    <citation type="submission" date="2017-04" db="EMBL/GenBank/DDBJ databases">
        <title>Function of individual gut microbiota members based on whole genome sequencing of pure cultures obtained from chicken caecum.</title>
        <authorList>
            <person name="Medvecky M."/>
            <person name="Cejkova D."/>
            <person name="Polansky O."/>
            <person name="Karasova D."/>
            <person name="Kubasova T."/>
            <person name="Cizek A."/>
            <person name="Rychlik I."/>
        </authorList>
    </citation>
    <scope>NUCLEOTIDE SEQUENCE [LARGE SCALE GENOMIC DNA]</scope>
    <source>
        <strain evidence="11">An149</strain>
    </source>
</reference>
<evidence type="ECO:0000256" key="2">
    <source>
        <dbReference type="ARBA" id="ARBA00005801"/>
    </source>
</evidence>
<comment type="caution">
    <text evidence="10">The sequence shown here is derived from an EMBL/GenBank/DDBJ whole genome shotgun (WGS) entry which is preliminary data.</text>
</comment>
<comment type="subcellular location">
    <subcellularLocation>
        <location evidence="1">Cell membrane</location>
        <topology evidence="1">Multi-pass membrane protein</topology>
    </subcellularLocation>
</comment>
<organism evidence="10 11">
    <name type="scientific">Thomasclavelia spiroformis</name>
    <dbReference type="NCBI Taxonomy" id="29348"/>
    <lineage>
        <taxon>Bacteria</taxon>
        <taxon>Bacillati</taxon>
        <taxon>Bacillota</taxon>
        <taxon>Erysipelotrichia</taxon>
        <taxon>Erysipelotrichales</taxon>
        <taxon>Coprobacillaceae</taxon>
        <taxon>Thomasclavelia</taxon>
    </lineage>
</organism>
<dbReference type="Pfam" id="PF06750">
    <property type="entry name" value="A24_N_bact"/>
    <property type="match status" value="1"/>
</dbReference>
<dbReference type="Proteomes" id="UP000196258">
    <property type="component" value="Unassembled WGS sequence"/>
</dbReference>
<dbReference type="Gene3D" id="1.20.120.1220">
    <property type="match status" value="1"/>
</dbReference>
<keyword evidence="4 7" id="KW-0812">Transmembrane</keyword>
<feature type="transmembrane region" description="Helical" evidence="7">
    <location>
        <begin position="6"/>
        <end position="25"/>
    </location>
</feature>
<sequence>MIIIIYLFIIGSVIASFANALIYRIPRQIAIYKGRSYCENCYHKLSWYDLIPIVSYLLLKGKCRYCHHEISINHLLFECFGGCLMIFCFYYFSLSFKMILIFLIVMNLIVIAIIDYNTMDIYLSTILSLLVLVITYRYLIGVNFVEIAIAALLISLIMFIFNFFIPDSFGFGDIELMFVSGILLGIKKNILAFCLGVIIAGLYVSYLLILKKVDVKKHIAFAPFLVVGIVVSLFYGNQIIMWYMY</sequence>
<keyword evidence="5 7" id="KW-1133">Transmembrane helix</keyword>
<dbReference type="GO" id="GO:0006465">
    <property type="term" value="P:signal peptide processing"/>
    <property type="evidence" value="ECO:0007669"/>
    <property type="project" value="TreeGrafter"/>
</dbReference>
<proteinExistence type="inferred from homology"/>
<gene>
    <name evidence="10" type="ORF">B5E91_03290</name>
</gene>
<dbReference type="PANTHER" id="PTHR30487:SF0">
    <property type="entry name" value="PREPILIN LEADER PEPTIDASE_N-METHYLTRANSFERASE-RELATED"/>
    <property type="match status" value="1"/>
</dbReference>
<evidence type="ECO:0000256" key="6">
    <source>
        <dbReference type="ARBA" id="ARBA00023136"/>
    </source>
</evidence>
<dbReference type="InterPro" id="IPR000045">
    <property type="entry name" value="Prepilin_IV_endopep_pep"/>
</dbReference>
<feature type="transmembrane region" description="Helical" evidence="7">
    <location>
        <begin position="147"/>
        <end position="169"/>
    </location>
</feature>
<evidence type="ECO:0000259" key="9">
    <source>
        <dbReference type="Pfam" id="PF06750"/>
    </source>
</evidence>
<dbReference type="EMBL" id="NFLB01000003">
    <property type="protein sequence ID" value="OUQ05847.1"/>
    <property type="molecule type" value="Genomic_DNA"/>
</dbReference>
<comment type="similarity">
    <text evidence="2">Belongs to the peptidase A24 family.</text>
</comment>
<name>A0A1Y4QEI3_9FIRM</name>
<evidence type="ECO:0008006" key="12">
    <source>
        <dbReference type="Google" id="ProtNLM"/>
    </source>
</evidence>
<dbReference type="Pfam" id="PF01478">
    <property type="entry name" value="Peptidase_A24"/>
    <property type="match status" value="1"/>
</dbReference>
<dbReference type="GO" id="GO:0005886">
    <property type="term" value="C:plasma membrane"/>
    <property type="evidence" value="ECO:0007669"/>
    <property type="project" value="UniProtKB-SubCell"/>
</dbReference>
<dbReference type="InterPro" id="IPR010627">
    <property type="entry name" value="Prepilin_pept_A24_N"/>
</dbReference>
<dbReference type="AlphaFoldDB" id="A0A1Y4QEI3"/>
<feature type="domain" description="Prepilin type IV endopeptidase peptidase" evidence="8">
    <location>
        <begin position="103"/>
        <end position="204"/>
    </location>
</feature>
<feature type="transmembrane region" description="Helical" evidence="7">
    <location>
        <begin position="98"/>
        <end position="114"/>
    </location>
</feature>
<evidence type="ECO:0000256" key="7">
    <source>
        <dbReference type="SAM" id="Phobius"/>
    </source>
</evidence>
<evidence type="ECO:0000256" key="1">
    <source>
        <dbReference type="ARBA" id="ARBA00004651"/>
    </source>
</evidence>
<dbReference type="PANTHER" id="PTHR30487">
    <property type="entry name" value="TYPE 4 PREPILIN-LIKE PROTEINS LEADER PEPTIDE-PROCESSING ENZYME"/>
    <property type="match status" value="1"/>
</dbReference>
<feature type="domain" description="Prepilin peptidase A24 N-terminal" evidence="9">
    <location>
        <begin position="9"/>
        <end position="92"/>
    </location>
</feature>
<feature type="transmembrane region" description="Helical" evidence="7">
    <location>
        <begin position="121"/>
        <end position="141"/>
    </location>
</feature>
<dbReference type="InterPro" id="IPR050882">
    <property type="entry name" value="Prepilin_peptidase/N-MTase"/>
</dbReference>
<evidence type="ECO:0000256" key="5">
    <source>
        <dbReference type="ARBA" id="ARBA00022989"/>
    </source>
</evidence>
<keyword evidence="6 7" id="KW-0472">Membrane</keyword>
<feature type="transmembrane region" description="Helical" evidence="7">
    <location>
        <begin position="221"/>
        <end position="244"/>
    </location>
</feature>
<evidence type="ECO:0000313" key="11">
    <source>
        <dbReference type="Proteomes" id="UP000196258"/>
    </source>
</evidence>
<evidence type="ECO:0000313" key="10">
    <source>
        <dbReference type="EMBL" id="OUQ05847.1"/>
    </source>
</evidence>